<evidence type="ECO:0000313" key="3">
    <source>
        <dbReference type="Proteomes" id="UP000321234"/>
    </source>
</evidence>
<feature type="transmembrane region" description="Helical" evidence="1">
    <location>
        <begin position="12"/>
        <end position="29"/>
    </location>
</feature>
<name>A0A5C8Z611_9ACTN</name>
<reference evidence="2 3" key="1">
    <citation type="submission" date="2019-07" db="EMBL/GenBank/DDBJ databases">
        <title>Quadrisphaera sp. strain DD2A genome sequencing and assembly.</title>
        <authorList>
            <person name="Kim I."/>
        </authorList>
    </citation>
    <scope>NUCLEOTIDE SEQUENCE [LARGE SCALE GENOMIC DNA]</scope>
    <source>
        <strain evidence="2 3">DD2A</strain>
    </source>
</reference>
<protein>
    <recommendedName>
        <fullName evidence="4">SNARE associated Golgi protein</fullName>
    </recommendedName>
</protein>
<dbReference type="EMBL" id="VKAC01000012">
    <property type="protein sequence ID" value="TXR52719.1"/>
    <property type="molecule type" value="Genomic_DNA"/>
</dbReference>
<keyword evidence="1" id="KW-1133">Transmembrane helix</keyword>
<proteinExistence type="predicted"/>
<gene>
    <name evidence="2" type="ORF">FMM08_18390</name>
</gene>
<accession>A0A5C8Z611</accession>
<feature type="transmembrane region" description="Helical" evidence="1">
    <location>
        <begin position="49"/>
        <end position="68"/>
    </location>
</feature>
<dbReference type="RefSeq" id="WP_147927841.1">
    <property type="nucleotide sequence ID" value="NZ_VKAC01000012.1"/>
</dbReference>
<keyword evidence="3" id="KW-1185">Reference proteome</keyword>
<organism evidence="2 3">
    <name type="scientific">Quadrisphaera setariae</name>
    <dbReference type="NCBI Taxonomy" id="2593304"/>
    <lineage>
        <taxon>Bacteria</taxon>
        <taxon>Bacillati</taxon>
        <taxon>Actinomycetota</taxon>
        <taxon>Actinomycetes</taxon>
        <taxon>Kineosporiales</taxon>
        <taxon>Kineosporiaceae</taxon>
        <taxon>Quadrisphaera</taxon>
    </lineage>
</organism>
<keyword evidence="1" id="KW-0812">Transmembrane</keyword>
<evidence type="ECO:0000256" key="1">
    <source>
        <dbReference type="SAM" id="Phobius"/>
    </source>
</evidence>
<comment type="caution">
    <text evidence="2">The sequence shown here is derived from an EMBL/GenBank/DDBJ whole genome shotgun (WGS) entry which is preliminary data.</text>
</comment>
<dbReference type="Proteomes" id="UP000321234">
    <property type="component" value="Unassembled WGS sequence"/>
</dbReference>
<dbReference type="AlphaFoldDB" id="A0A5C8Z611"/>
<keyword evidence="1" id="KW-0472">Membrane</keyword>
<evidence type="ECO:0008006" key="4">
    <source>
        <dbReference type="Google" id="ProtNLM"/>
    </source>
</evidence>
<evidence type="ECO:0000313" key="2">
    <source>
        <dbReference type="EMBL" id="TXR52719.1"/>
    </source>
</evidence>
<sequence length="168" mass="17610">MIWRRFVDGRGAPALTFAWAAGEATVWWVPADYLLAALVLGHRRRWPSLLGACVGGMAAGGLVSLTAARARPDAALAVVRGVPGVTPARLDRVRSLLGRHGTAALLLQPVSGIPFKAWAAVLGPTDVPLVVSAPALLSARAARMAGTALLAQLVARSAQRAVERWQAR</sequence>